<dbReference type="PANTHER" id="PTHR34154">
    <property type="entry name" value="ALKALI-SENSITIVE LINKAGE PROTEIN 1"/>
    <property type="match status" value="1"/>
</dbReference>
<keyword evidence="2" id="KW-0732">Signal</keyword>
<dbReference type="EMBL" id="JADGJH010000653">
    <property type="protein sequence ID" value="KAJ3124731.1"/>
    <property type="molecule type" value="Genomic_DNA"/>
</dbReference>
<dbReference type="SUPFAM" id="SSF51445">
    <property type="entry name" value="(Trans)glycosidases"/>
    <property type="match status" value="1"/>
</dbReference>
<name>A0AAD5T330_9FUNG</name>
<evidence type="ECO:0000259" key="3">
    <source>
        <dbReference type="Pfam" id="PF11790"/>
    </source>
</evidence>
<keyword evidence="5" id="KW-1185">Reference proteome</keyword>
<dbReference type="Gene3D" id="3.20.20.80">
    <property type="entry name" value="Glycosidases"/>
    <property type="match status" value="1"/>
</dbReference>
<dbReference type="AlphaFoldDB" id="A0AAD5T330"/>
<sequence>MKAALIAFVYATASAFAFNFASGNNGLVEWASGCDWTAGDIANVLTTGANCGLSCVNYSGCSKFTWTDYNGGTCWLKSSSATGPVANSGTGTVCGYTTATTIGKKGYSYTASYSSEGSLDANWFYAWSVGAPSGNPNTVPFVPMIWGAGDVTSANINALTISGTATVDDVLLGFNEPDSSSQSNMAVSQAISLWPQLMSTGRRLGSPAVAVYSNGWLDSFMSQIKANNYRVDFITIHYYPEPAYASALLSEIDQIYSTYGLPIWVTEFAPADWSASASSPAPYTQTDAINFINGVIPGLNSRSYVERYAYFSGSISDPQLGFGALFNADGSLTSVGELYQTMIAAYESVNLFQGFDPLVTACALDFSRAAEIPNSFAASSECVWNSVYHFHAVYLSFVHIMFFVLLNCCLQDSIQESFDDEGKIGLFINWHNYTTIPFPVLFANMFAILGMRKYVDLVSSFDEWSEHISDAFWILLRVLAIGNILFNFVLFYLFVQSDREVSLLESLRVKALQAIRRDDGFEDLEGGERKTVL</sequence>
<dbReference type="Pfam" id="PF11790">
    <property type="entry name" value="Glyco_hydro_cc"/>
    <property type="match status" value="1"/>
</dbReference>
<dbReference type="GO" id="GO:0071966">
    <property type="term" value="P:fungal-type cell wall polysaccharide metabolic process"/>
    <property type="evidence" value="ECO:0007669"/>
    <property type="project" value="TreeGrafter"/>
</dbReference>
<organism evidence="4 5">
    <name type="scientific">Physocladia obscura</name>
    <dbReference type="NCBI Taxonomy" id="109957"/>
    <lineage>
        <taxon>Eukaryota</taxon>
        <taxon>Fungi</taxon>
        <taxon>Fungi incertae sedis</taxon>
        <taxon>Chytridiomycota</taxon>
        <taxon>Chytridiomycota incertae sedis</taxon>
        <taxon>Chytridiomycetes</taxon>
        <taxon>Chytridiales</taxon>
        <taxon>Chytriomycetaceae</taxon>
        <taxon>Physocladia</taxon>
    </lineage>
</organism>
<dbReference type="Proteomes" id="UP001211907">
    <property type="component" value="Unassembled WGS sequence"/>
</dbReference>
<evidence type="ECO:0000313" key="5">
    <source>
        <dbReference type="Proteomes" id="UP001211907"/>
    </source>
</evidence>
<feature type="chain" id="PRO_5041913994" description="Asl1-like glycosyl hydrolase catalytic domain-containing protein" evidence="2">
    <location>
        <begin position="18"/>
        <end position="533"/>
    </location>
</feature>
<feature type="signal peptide" evidence="2">
    <location>
        <begin position="1"/>
        <end position="17"/>
    </location>
</feature>
<dbReference type="InterPro" id="IPR024655">
    <property type="entry name" value="Asl1_glyco_hydro_catalytic"/>
</dbReference>
<dbReference type="InterPro" id="IPR017853">
    <property type="entry name" value="GH"/>
</dbReference>
<gene>
    <name evidence="4" type="ORF">HK100_011131</name>
</gene>
<reference evidence="4" key="1">
    <citation type="submission" date="2020-05" db="EMBL/GenBank/DDBJ databases">
        <title>Phylogenomic resolution of chytrid fungi.</title>
        <authorList>
            <person name="Stajich J.E."/>
            <person name="Amses K."/>
            <person name="Simmons R."/>
            <person name="Seto K."/>
            <person name="Myers J."/>
            <person name="Bonds A."/>
            <person name="Quandt C.A."/>
            <person name="Barry K."/>
            <person name="Liu P."/>
            <person name="Grigoriev I."/>
            <person name="Longcore J.E."/>
            <person name="James T.Y."/>
        </authorList>
    </citation>
    <scope>NUCLEOTIDE SEQUENCE</scope>
    <source>
        <strain evidence="4">JEL0513</strain>
    </source>
</reference>
<keyword evidence="1" id="KW-1133">Transmembrane helix</keyword>
<evidence type="ECO:0000313" key="4">
    <source>
        <dbReference type="EMBL" id="KAJ3124731.1"/>
    </source>
</evidence>
<evidence type="ECO:0000256" key="2">
    <source>
        <dbReference type="SAM" id="SignalP"/>
    </source>
</evidence>
<dbReference type="GO" id="GO:0009277">
    <property type="term" value="C:fungal-type cell wall"/>
    <property type="evidence" value="ECO:0007669"/>
    <property type="project" value="TreeGrafter"/>
</dbReference>
<keyword evidence="1" id="KW-0812">Transmembrane</keyword>
<proteinExistence type="predicted"/>
<evidence type="ECO:0000256" key="1">
    <source>
        <dbReference type="SAM" id="Phobius"/>
    </source>
</evidence>
<dbReference type="Gene3D" id="3.50.4.10">
    <property type="entry name" value="Hepatocyte Growth Factor"/>
    <property type="match status" value="1"/>
</dbReference>
<keyword evidence="1" id="KW-0472">Membrane</keyword>
<dbReference type="InterPro" id="IPR053183">
    <property type="entry name" value="ASL1"/>
</dbReference>
<comment type="caution">
    <text evidence="4">The sequence shown here is derived from an EMBL/GenBank/DDBJ whole genome shotgun (WGS) entry which is preliminary data.</text>
</comment>
<feature type="transmembrane region" description="Helical" evidence="1">
    <location>
        <begin position="471"/>
        <end position="495"/>
    </location>
</feature>
<feature type="transmembrane region" description="Helical" evidence="1">
    <location>
        <begin position="430"/>
        <end position="451"/>
    </location>
</feature>
<feature type="transmembrane region" description="Helical" evidence="1">
    <location>
        <begin position="388"/>
        <end position="410"/>
    </location>
</feature>
<feature type="domain" description="Asl1-like glycosyl hydrolase catalytic" evidence="3">
    <location>
        <begin position="115"/>
        <end position="339"/>
    </location>
</feature>
<accession>A0AAD5T330</accession>
<dbReference type="PANTHER" id="PTHR34154:SF3">
    <property type="entry name" value="ALKALI-SENSITIVE LINKAGE PROTEIN 1"/>
    <property type="match status" value="1"/>
</dbReference>
<protein>
    <recommendedName>
        <fullName evidence="3">Asl1-like glycosyl hydrolase catalytic domain-containing protein</fullName>
    </recommendedName>
</protein>